<organism evidence="1 2">
    <name type="scientific">Dipteronia sinensis</name>
    <dbReference type="NCBI Taxonomy" id="43782"/>
    <lineage>
        <taxon>Eukaryota</taxon>
        <taxon>Viridiplantae</taxon>
        <taxon>Streptophyta</taxon>
        <taxon>Embryophyta</taxon>
        <taxon>Tracheophyta</taxon>
        <taxon>Spermatophyta</taxon>
        <taxon>Magnoliopsida</taxon>
        <taxon>eudicotyledons</taxon>
        <taxon>Gunneridae</taxon>
        <taxon>Pentapetalae</taxon>
        <taxon>rosids</taxon>
        <taxon>malvids</taxon>
        <taxon>Sapindales</taxon>
        <taxon>Sapindaceae</taxon>
        <taxon>Hippocastanoideae</taxon>
        <taxon>Acereae</taxon>
        <taxon>Dipteronia</taxon>
    </lineage>
</organism>
<evidence type="ECO:0000313" key="2">
    <source>
        <dbReference type="Proteomes" id="UP001281410"/>
    </source>
</evidence>
<accession>A0AAE0E8X7</accession>
<dbReference type="AlphaFoldDB" id="A0AAE0E8X7"/>
<dbReference type="EMBL" id="JANJYJ010000004">
    <property type="protein sequence ID" value="KAK3219264.1"/>
    <property type="molecule type" value="Genomic_DNA"/>
</dbReference>
<reference evidence="1" key="1">
    <citation type="journal article" date="2023" name="Plant J.">
        <title>Genome sequences and population genomics provide insights into the demographic history, inbreeding, and mutation load of two 'living fossil' tree species of Dipteronia.</title>
        <authorList>
            <person name="Feng Y."/>
            <person name="Comes H.P."/>
            <person name="Chen J."/>
            <person name="Zhu S."/>
            <person name="Lu R."/>
            <person name="Zhang X."/>
            <person name="Li P."/>
            <person name="Qiu J."/>
            <person name="Olsen K.M."/>
            <person name="Qiu Y."/>
        </authorList>
    </citation>
    <scope>NUCLEOTIDE SEQUENCE</scope>
    <source>
        <strain evidence="1">NBL</strain>
    </source>
</reference>
<comment type="caution">
    <text evidence="1">The sequence shown here is derived from an EMBL/GenBank/DDBJ whole genome shotgun (WGS) entry which is preliminary data.</text>
</comment>
<keyword evidence="2" id="KW-1185">Reference proteome</keyword>
<name>A0AAE0E8X7_9ROSI</name>
<proteinExistence type="predicted"/>
<sequence>MDISGSCEETKLIRVAWDRCCKPYSQDGLGLKDLGLLNDSLLKKLTWKCMTSQSFAFSFLREPYLMQLRKSHRGYVTSSIWPSFRCHYSDLLKEGIWLIGENSQRYFWRDNWLGVPILELLGIPDYLASLLRARVSDFIYEQ</sequence>
<evidence type="ECO:0000313" key="1">
    <source>
        <dbReference type="EMBL" id="KAK3219264.1"/>
    </source>
</evidence>
<dbReference type="Proteomes" id="UP001281410">
    <property type="component" value="Unassembled WGS sequence"/>
</dbReference>
<gene>
    <name evidence="1" type="ORF">Dsin_013234</name>
</gene>
<protein>
    <submittedName>
        <fullName evidence="1">Uncharacterized protein</fullName>
    </submittedName>
</protein>